<comment type="caution">
    <text evidence="2">The sequence shown here is derived from an EMBL/GenBank/DDBJ whole genome shotgun (WGS) entry which is preliminary data.</text>
</comment>
<organism evidence="2 3">
    <name type="scientific">Pythium insidiosum</name>
    <name type="common">Pythiosis disease agent</name>
    <dbReference type="NCBI Taxonomy" id="114742"/>
    <lineage>
        <taxon>Eukaryota</taxon>
        <taxon>Sar</taxon>
        <taxon>Stramenopiles</taxon>
        <taxon>Oomycota</taxon>
        <taxon>Peronosporomycetes</taxon>
        <taxon>Pythiales</taxon>
        <taxon>Pythiaceae</taxon>
        <taxon>Pythium</taxon>
    </lineage>
</organism>
<dbReference type="InterPro" id="IPR037151">
    <property type="entry name" value="AlkB-like_sf"/>
</dbReference>
<dbReference type="GO" id="GO:0006974">
    <property type="term" value="P:DNA damage response"/>
    <property type="evidence" value="ECO:0007669"/>
    <property type="project" value="InterPro"/>
</dbReference>
<accession>A0AAD5M7N0</accession>
<dbReference type="InterPro" id="IPR032870">
    <property type="entry name" value="ALKBH7-like"/>
</dbReference>
<dbReference type="EMBL" id="JAKCXM010000247">
    <property type="protein sequence ID" value="KAJ0397534.1"/>
    <property type="molecule type" value="Genomic_DNA"/>
</dbReference>
<evidence type="ECO:0000313" key="3">
    <source>
        <dbReference type="Proteomes" id="UP001209570"/>
    </source>
</evidence>
<dbReference type="PANTHER" id="PTHR21052">
    <property type="entry name" value="SPERMATOGENESIS ASSOCIATED 11-RELATED"/>
    <property type="match status" value="1"/>
</dbReference>
<dbReference type="PANTHER" id="PTHR21052:SF0">
    <property type="entry name" value="ALPHA-KETOGLUTARATE-DEPENDENT DIOXYGENASE ALKB HOMOLOG 7, MITOCHONDRIAL"/>
    <property type="match status" value="1"/>
</dbReference>
<feature type="domain" description="Alpha-ketoglutarate-dependent dioxygenase AlkB-like" evidence="1">
    <location>
        <begin position="137"/>
        <end position="225"/>
    </location>
</feature>
<keyword evidence="3" id="KW-1185">Reference proteome</keyword>
<dbReference type="GO" id="GO:0006631">
    <property type="term" value="P:fatty acid metabolic process"/>
    <property type="evidence" value="ECO:0007669"/>
    <property type="project" value="TreeGrafter"/>
</dbReference>
<dbReference type="SUPFAM" id="SSF51197">
    <property type="entry name" value="Clavaminate synthase-like"/>
    <property type="match status" value="1"/>
</dbReference>
<dbReference type="GO" id="GO:0005759">
    <property type="term" value="C:mitochondrial matrix"/>
    <property type="evidence" value="ECO:0007669"/>
    <property type="project" value="TreeGrafter"/>
</dbReference>
<dbReference type="Pfam" id="PF13532">
    <property type="entry name" value="2OG-FeII_Oxy_2"/>
    <property type="match status" value="1"/>
</dbReference>
<dbReference type="InterPro" id="IPR027450">
    <property type="entry name" value="AlkB-like"/>
</dbReference>
<evidence type="ECO:0000313" key="2">
    <source>
        <dbReference type="EMBL" id="KAJ0397534.1"/>
    </source>
</evidence>
<dbReference type="Proteomes" id="UP001209570">
    <property type="component" value="Unassembled WGS sequence"/>
</dbReference>
<reference evidence="2" key="1">
    <citation type="submission" date="2021-12" db="EMBL/GenBank/DDBJ databases">
        <title>Prjna785345.</title>
        <authorList>
            <person name="Rujirawat T."/>
            <person name="Krajaejun T."/>
        </authorList>
    </citation>
    <scope>NUCLEOTIDE SEQUENCE</scope>
    <source>
        <strain evidence="2">Pi057C3</strain>
    </source>
</reference>
<dbReference type="Gene3D" id="2.60.120.590">
    <property type="entry name" value="Alpha-ketoglutarate-dependent dioxygenase AlkB-like"/>
    <property type="match status" value="1"/>
</dbReference>
<dbReference type="AlphaFoldDB" id="A0AAD5M7N0"/>
<gene>
    <name evidence="2" type="ORF">P43SY_003395</name>
</gene>
<sequence>MSPALLRLSSCARRTRVFSCTSRPLSTSISSYGWRQSALVDPTKCADPLVGDGDLLVMPDVITEEEEQIVAEECKRLLRRRRYEENHWDSVIVKFKEMERSRWSAESASILDRVRRAPIVPQHLTYFPSVHVIDLDEEGYIMPHVDAIKFSGEVVAGISLLSPSIMRFKEEHGESIIEAHLPRRSMYMMTGRVRYHYTHEILPGVQLFRGVEPVHRTRRISIMLRDFHPDELATMAPPPTNN</sequence>
<evidence type="ECO:0000259" key="1">
    <source>
        <dbReference type="Pfam" id="PF13532"/>
    </source>
</evidence>
<proteinExistence type="predicted"/>
<protein>
    <recommendedName>
        <fullName evidence="1">Alpha-ketoglutarate-dependent dioxygenase AlkB-like domain-containing protein</fullName>
    </recommendedName>
</protein>
<name>A0AAD5M7N0_PYTIN</name>